<dbReference type="SUPFAM" id="SSF53474">
    <property type="entry name" value="alpha/beta-Hydrolases"/>
    <property type="match status" value="1"/>
</dbReference>
<feature type="domain" description="Alpha/beta hydrolase fold-3" evidence="2">
    <location>
        <begin position="26"/>
        <end position="242"/>
    </location>
</feature>
<evidence type="ECO:0000313" key="3">
    <source>
        <dbReference type="EMBL" id="TDO51670.1"/>
    </source>
</evidence>
<gene>
    <name evidence="3" type="ORF">EV643_103409</name>
</gene>
<accession>A0A4R6KNI1</accession>
<keyword evidence="4" id="KW-1185">Reference proteome</keyword>
<protein>
    <submittedName>
        <fullName evidence="3">Acetyl esterase/lipase</fullName>
    </submittedName>
</protein>
<dbReference type="Pfam" id="PF07859">
    <property type="entry name" value="Abhydrolase_3"/>
    <property type="match status" value="1"/>
</dbReference>
<sequence length="282" mass="29902">MKTDPYPAAGGLVRVYPASRASGIGLLWAHGGAFEFGDLDMPEADWVARSLAMRGITVVSVDYRLASDDLHYPGPSDDILTAWAWARDNRELLGIDPDGLSIGGASAGANLVTGAVLRMLEVHSGGLPSTLVLAYPSLLAVQSPPDQELEDALKAHPVGEMFGPARIRAMYETYFGGPIDTAPLPVTPGLATPADLMGFPPVLVINSEIDDLSISGEIFATSLRDAGRKITLITEPGTAHGHLNRPDETAATTSVGRIARWLAANSQNKMSGDPLTERIRRP</sequence>
<dbReference type="InterPro" id="IPR050300">
    <property type="entry name" value="GDXG_lipolytic_enzyme"/>
</dbReference>
<comment type="caution">
    <text evidence="3">The sequence shown here is derived from an EMBL/GenBank/DDBJ whole genome shotgun (WGS) entry which is preliminary data.</text>
</comment>
<keyword evidence="1" id="KW-0378">Hydrolase</keyword>
<dbReference type="RefSeq" id="WP_133799576.1">
    <property type="nucleotide sequence ID" value="NZ_SNWQ01000003.1"/>
</dbReference>
<dbReference type="AlphaFoldDB" id="A0A4R6KNI1"/>
<dbReference type="PANTHER" id="PTHR48081">
    <property type="entry name" value="AB HYDROLASE SUPERFAMILY PROTEIN C4A8.06C"/>
    <property type="match status" value="1"/>
</dbReference>
<dbReference type="EMBL" id="SNWQ01000003">
    <property type="protein sequence ID" value="TDO51670.1"/>
    <property type="molecule type" value="Genomic_DNA"/>
</dbReference>
<proteinExistence type="predicted"/>
<organism evidence="3 4">
    <name type="scientific">Kribbella caucasensis</name>
    <dbReference type="NCBI Taxonomy" id="2512215"/>
    <lineage>
        <taxon>Bacteria</taxon>
        <taxon>Bacillati</taxon>
        <taxon>Actinomycetota</taxon>
        <taxon>Actinomycetes</taxon>
        <taxon>Propionibacteriales</taxon>
        <taxon>Kribbellaceae</taxon>
        <taxon>Kribbella</taxon>
    </lineage>
</organism>
<dbReference type="PANTHER" id="PTHR48081:SF8">
    <property type="entry name" value="ALPHA_BETA HYDROLASE FOLD-3 DOMAIN-CONTAINING PROTEIN-RELATED"/>
    <property type="match status" value="1"/>
</dbReference>
<reference evidence="3 4" key="1">
    <citation type="submission" date="2019-03" db="EMBL/GenBank/DDBJ databases">
        <title>Genomic Encyclopedia of Type Strains, Phase III (KMG-III): the genomes of soil and plant-associated and newly described type strains.</title>
        <authorList>
            <person name="Whitman W."/>
        </authorList>
    </citation>
    <scope>NUCLEOTIDE SEQUENCE [LARGE SCALE GENOMIC DNA]</scope>
    <source>
        <strain evidence="3 4">VKM Ac-2527</strain>
    </source>
</reference>
<dbReference type="InterPro" id="IPR029058">
    <property type="entry name" value="AB_hydrolase_fold"/>
</dbReference>
<name>A0A4R6KNI1_9ACTN</name>
<dbReference type="Proteomes" id="UP000295388">
    <property type="component" value="Unassembled WGS sequence"/>
</dbReference>
<dbReference type="Gene3D" id="3.40.50.1820">
    <property type="entry name" value="alpha/beta hydrolase"/>
    <property type="match status" value="1"/>
</dbReference>
<evidence type="ECO:0000259" key="2">
    <source>
        <dbReference type="Pfam" id="PF07859"/>
    </source>
</evidence>
<dbReference type="GO" id="GO:0016787">
    <property type="term" value="F:hydrolase activity"/>
    <property type="evidence" value="ECO:0007669"/>
    <property type="project" value="UniProtKB-KW"/>
</dbReference>
<evidence type="ECO:0000313" key="4">
    <source>
        <dbReference type="Proteomes" id="UP000295388"/>
    </source>
</evidence>
<dbReference type="OrthoDB" id="3199405at2"/>
<dbReference type="InterPro" id="IPR013094">
    <property type="entry name" value="AB_hydrolase_3"/>
</dbReference>
<evidence type="ECO:0000256" key="1">
    <source>
        <dbReference type="ARBA" id="ARBA00022801"/>
    </source>
</evidence>